<keyword evidence="3" id="KW-1185">Reference proteome</keyword>
<organism evidence="2 3">
    <name type="scientific">Scytonema hofmannii FACHB-248</name>
    <dbReference type="NCBI Taxonomy" id="1842502"/>
    <lineage>
        <taxon>Bacteria</taxon>
        <taxon>Bacillati</taxon>
        <taxon>Cyanobacteriota</taxon>
        <taxon>Cyanophyceae</taxon>
        <taxon>Nostocales</taxon>
        <taxon>Scytonemataceae</taxon>
        <taxon>Scytonema</taxon>
    </lineage>
</organism>
<reference evidence="2 3" key="1">
    <citation type="journal article" date="2020" name="ISME J.">
        <title>Comparative genomics reveals insights into cyanobacterial evolution and habitat adaptation.</title>
        <authorList>
            <person name="Chen M.Y."/>
            <person name="Teng W.K."/>
            <person name="Zhao L."/>
            <person name="Hu C.X."/>
            <person name="Zhou Y.K."/>
            <person name="Han B.P."/>
            <person name="Song L.R."/>
            <person name="Shu W.S."/>
        </authorList>
    </citation>
    <scope>NUCLEOTIDE SEQUENCE [LARGE SCALE GENOMIC DNA]</scope>
    <source>
        <strain evidence="2 3">FACHB-248</strain>
    </source>
</reference>
<evidence type="ECO:0000313" key="2">
    <source>
        <dbReference type="EMBL" id="MBD2607455.1"/>
    </source>
</evidence>
<feature type="domain" description="MobA/VirD2-like nuclease" evidence="1">
    <location>
        <begin position="17"/>
        <end position="157"/>
    </location>
</feature>
<protein>
    <submittedName>
        <fullName evidence="2">Relaxase/mobilization nuclease domain-containing protein</fullName>
    </submittedName>
</protein>
<feature type="non-terminal residue" evidence="2">
    <location>
        <position position="360"/>
    </location>
</feature>
<sequence>MIPKIFKHGNFLPTLKYVLGKEGASIIGTNMNSATPNELAREFSLAKRSNPEFKNACAHIILSIPHRSSEHALGEYHEHLDDLQYASVGKRFLEEMEYLGERLHKSQYVMGRHTDREHEHIHIIASRIKMDATIVPDSWDYSRAEVAARKLEKEFGLEATPCSNEKVVQKLQEIGIIASVSPTLRKPPTIKQLKHTSGKPPIVELIADAVDEACSDKPTFTQLVSRLKENNIIVHPKLDNQNNILGIAYEMDGIKIAGYQIGKGYSFPGLQKYLGVVYGESGQQPISTNKRRGKRLTDAASIKRITASLEPIAAILNTVGRESSVGRESTSIDKVGDSQFITDDASVVESIIDSEPINNQ</sequence>
<evidence type="ECO:0000313" key="3">
    <source>
        <dbReference type="Proteomes" id="UP000660380"/>
    </source>
</evidence>
<dbReference type="EMBL" id="JACJTA010000064">
    <property type="protein sequence ID" value="MBD2607455.1"/>
    <property type="molecule type" value="Genomic_DNA"/>
</dbReference>
<proteinExistence type="predicted"/>
<evidence type="ECO:0000259" key="1">
    <source>
        <dbReference type="Pfam" id="PF03432"/>
    </source>
</evidence>
<gene>
    <name evidence="2" type="ORF">H6G81_23735</name>
</gene>
<accession>A0ABR8GVC2</accession>
<name>A0ABR8GVC2_9CYAN</name>
<comment type="caution">
    <text evidence="2">The sequence shown here is derived from an EMBL/GenBank/DDBJ whole genome shotgun (WGS) entry which is preliminary data.</text>
</comment>
<dbReference type="InterPro" id="IPR005094">
    <property type="entry name" value="Endonuclease_MobA/VirD2"/>
</dbReference>
<dbReference type="Pfam" id="PF03432">
    <property type="entry name" value="Relaxase"/>
    <property type="match status" value="1"/>
</dbReference>
<dbReference type="Proteomes" id="UP000660380">
    <property type="component" value="Unassembled WGS sequence"/>
</dbReference>
<dbReference type="RefSeq" id="WP_190909864.1">
    <property type="nucleotide sequence ID" value="NZ_JACJTA010000064.1"/>
</dbReference>